<dbReference type="Pfam" id="PF02567">
    <property type="entry name" value="PhzC-PhzF"/>
    <property type="match status" value="1"/>
</dbReference>
<dbReference type="PANTHER" id="PTHR13774:SF17">
    <property type="entry name" value="PHENAZINE BIOSYNTHESIS-LIKE DOMAIN-CONTAINING PROTEIN"/>
    <property type="match status" value="1"/>
</dbReference>
<name>A0ABX8DE53_9GAMM</name>
<sequence>MELDIYQVDAFSGQAFSGNPAGVCITREPLDVGLMQAIAAEMAVSETAFLSLNDWRLRWFTPNVEVALCGHGTLATAHVLRQLELLGNGRSVVFHTLSGPLVVSCEGSMLTMDFPQATLDYQVPVTDALLSALALTRADVIASATFDTKLLLELAGEAKLLALKPDFSALRRLPGRGVVLTALAATRPEDVVSRYFAPWVGVDEDPVTGSAHCALAVYWGKKLGRQVLTGYQASARGGTVFMQLQDAGRVWLRGEAVTVLRGTLQV</sequence>
<organism evidence="3 4">
    <name type="scientific">Shewanella dokdonensis</name>
    <dbReference type="NCBI Taxonomy" id="712036"/>
    <lineage>
        <taxon>Bacteria</taxon>
        <taxon>Pseudomonadati</taxon>
        <taxon>Pseudomonadota</taxon>
        <taxon>Gammaproteobacteria</taxon>
        <taxon>Alteromonadales</taxon>
        <taxon>Shewanellaceae</taxon>
        <taxon>Shewanella</taxon>
    </lineage>
</organism>
<accession>A0ABX8DE53</accession>
<dbReference type="Proteomes" id="UP000676428">
    <property type="component" value="Chromosome"/>
</dbReference>
<evidence type="ECO:0000256" key="1">
    <source>
        <dbReference type="ARBA" id="ARBA00008270"/>
    </source>
</evidence>
<dbReference type="PANTHER" id="PTHR13774">
    <property type="entry name" value="PHENAZINE BIOSYNTHESIS PROTEIN"/>
    <property type="match status" value="1"/>
</dbReference>
<dbReference type="InterPro" id="IPR003719">
    <property type="entry name" value="Phenazine_PhzF-like"/>
</dbReference>
<evidence type="ECO:0000313" key="4">
    <source>
        <dbReference type="Proteomes" id="UP000676428"/>
    </source>
</evidence>
<evidence type="ECO:0000256" key="2">
    <source>
        <dbReference type="ARBA" id="ARBA00023235"/>
    </source>
</evidence>
<dbReference type="PIRSF" id="PIRSF016184">
    <property type="entry name" value="PhzC_PhzF"/>
    <property type="match status" value="1"/>
</dbReference>
<proteinExistence type="inferred from homology"/>
<dbReference type="RefSeq" id="WP_213680715.1">
    <property type="nucleotide sequence ID" value="NZ_CP074572.1"/>
</dbReference>
<gene>
    <name evidence="3" type="ORF">KHX94_11285</name>
</gene>
<dbReference type="Gene3D" id="3.10.310.10">
    <property type="entry name" value="Diaminopimelate Epimerase, Chain A, domain 1"/>
    <property type="match status" value="2"/>
</dbReference>
<dbReference type="EMBL" id="CP074572">
    <property type="protein sequence ID" value="QVK22057.1"/>
    <property type="molecule type" value="Genomic_DNA"/>
</dbReference>
<protein>
    <submittedName>
        <fullName evidence="3">PhzF family phenazine biosynthesis protein</fullName>
    </submittedName>
</protein>
<dbReference type="SUPFAM" id="SSF54506">
    <property type="entry name" value="Diaminopimelate epimerase-like"/>
    <property type="match status" value="1"/>
</dbReference>
<evidence type="ECO:0000313" key="3">
    <source>
        <dbReference type="EMBL" id="QVK22057.1"/>
    </source>
</evidence>
<reference evidence="3 4" key="1">
    <citation type="journal article" date="2012" name="Int. J. Syst. Evol. Microbiol.">
        <title>Shewanella dokdonensis sp. nov., isolated from seawater.</title>
        <authorList>
            <person name="Sung H.R."/>
            <person name="Yoon J.H."/>
            <person name="Ghim S.Y."/>
        </authorList>
    </citation>
    <scope>NUCLEOTIDE SEQUENCE [LARGE SCALE GENOMIC DNA]</scope>
    <source>
        <strain evidence="3 4">DSM 23626</strain>
    </source>
</reference>
<keyword evidence="2" id="KW-0413">Isomerase</keyword>
<comment type="similarity">
    <text evidence="1">Belongs to the PhzF family.</text>
</comment>
<keyword evidence="4" id="KW-1185">Reference proteome</keyword>
<dbReference type="NCBIfam" id="TIGR00654">
    <property type="entry name" value="PhzF_family"/>
    <property type="match status" value="1"/>
</dbReference>